<comment type="subcellular location">
    <subcellularLocation>
        <location evidence="1 11">Endoplasmic reticulum membrane</location>
        <topology evidence="1 11">Multi-pass membrane protein</topology>
    </subcellularLocation>
</comment>
<keyword evidence="13" id="KW-1185">Reference proteome</keyword>
<evidence type="ECO:0000313" key="12">
    <source>
        <dbReference type="EMBL" id="EJK54350.1"/>
    </source>
</evidence>
<gene>
    <name evidence="12" type="ORF">THAOC_26031</name>
</gene>
<keyword evidence="3" id="KW-0444">Lipid biosynthesis</keyword>
<keyword evidence="10" id="KW-0012">Acyltransferase</keyword>
<accession>K0RMJ2</accession>
<dbReference type="GO" id="GO:0005789">
    <property type="term" value="C:endoplasmic reticulum membrane"/>
    <property type="evidence" value="ECO:0007669"/>
    <property type="project" value="UniProtKB-SubCell"/>
</dbReference>
<dbReference type="AlphaFoldDB" id="K0RMJ2"/>
<evidence type="ECO:0000256" key="3">
    <source>
        <dbReference type="ARBA" id="ARBA00022516"/>
    </source>
</evidence>
<keyword evidence="5 11" id="KW-0812">Transmembrane</keyword>
<evidence type="ECO:0000256" key="8">
    <source>
        <dbReference type="ARBA" id="ARBA00023098"/>
    </source>
</evidence>
<dbReference type="InterPro" id="IPR007130">
    <property type="entry name" value="DAGAT"/>
</dbReference>
<keyword evidence="8" id="KW-0443">Lipid metabolism</keyword>
<reference evidence="12 13" key="1">
    <citation type="journal article" date="2012" name="Genome Biol.">
        <title>Genome and low-iron response of an oceanic diatom adapted to chronic iron limitation.</title>
        <authorList>
            <person name="Lommer M."/>
            <person name="Specht M."/>
            <person name="Roy A.S."/>
            <person name="Kraemer L."/>
            <person name="Andreson R."/>
            <person name="Gutowska M.A."/>
            <person name="Wolf J."/>
            <person name="Bergner S.V."/>
            <person name="Schilhabel M.B."/>
            <person name="Klostermeier U.C."/>
            <person name="Beiko R.G."/>
            <person name="Rosenstiel P."/>
            <person name="Hippler M."/>
            <person name="Laroche J."/>
        </authorList>
    </citation>
    <scope>NUCLEOTIDE SEQUENCE [LARGE SCALE GENOMIC DNA]</scope>
    <source>
        <strain evidence="12 13">CCMP1005</strain>
    </source>
</reference>
<evidence type="ECO:0000256" key="1">
    <source>
        <dbReference type="ARBA" id="ARBA00004477"/>
    </source>
</evidence>
<name>K0RMJ2_THAOC</name>
<evidence type="ECO:0000313" key="13">
    <source>
        <dbReference type="Proteomes" id="UP000266841"/>
    </source>
</evidence>
<proteinExistence type="inferred from homology"/>
<dbReference type="PANTHER" id="PTHR12317">
    <property type="entry name" value="DIACYLGLYCEROL O-ACYLTRANSFERASE"/>
    <property type="match status" value="1"/>
</dbReference>
<dbReference type="GO" id="GO:0004144">
    <property type="term" value="F:diacylglycerol O-acyltransferase activity"/>
    <property type="evidence" value="ECO:0007669"/>
    <property type="project" value="TreeGrafter"/>
</dbReference>
<evidence type="ECO:0000256" key="7">
    <source>
        <dbReference type="ARBA" id="ARBA00022989"/>
    </source>
</evidence>
<comment type="similarity">
    <text evidence="2 11">Belongs to the diacylglycerol acyltransferase family.</text>
</comment>
<evidence type="ECO:0000256" key="5">
    <source>
        <dbReference type="ARBA" id="ARBA00022692"/>
    </source>
</evidence>
<dbReference type="EC" id="2.3.1.-" evidence="11"/>
<evidence type="ECO:0000256" key="9">
    <source>
        <dbReference type="ARBA" id="ARBA00023136"/>
    </source>
</evidence>
<keyword evidence="4 11" id="KW-0808">Transferase</keyword>
<sequence length="365" mass="41335">MRRQTLRSPLLPEGTEIISQPIPFEACSAFDKFLVYASSLVVVGSPVWFYGSLVWLFRKWRHYRLLLATSRKDQSICSEDVLRYQKLARRYGVALCSVVLVSLWGPHRSPRVGEWLGVRKWRLWRAWMNYIGFAVIQDRGNCHHDSSSRTHEEFDPLTSPAILAFVPHGIFPFGLAFSCLPEEGYESTWGLFRPVVATATKLFPLVRTFIAWMGGVDASRNAVSRSISTGTRRIGLSPGGIAEMFETYPKPGFHQNDEAAILKTRNGIFKLACKHNVPVVPGESPRLCVCASSSALTRIIENLQVLLWCDENAEKSPTAAFHRDSEPCIKDFHCFVLREVGTSDSISTKNDVCDWEYDMAPRRWT</sequence>
<dbReference type="PANTHER" id="PTHR12317:SF63">
    <property type="entry name" value="DIACYLGLYCEROL O-ACYLTRANSFERASE 2"/>
    <property type="match status" value="1"/>
</dbReference>
<organism evidence="12 13">
    <name type="scientific">Thalassiosira oceanica</name>
    <name type="common">Marine diatom</name>
    <dbReference type="NCBI Taxonomy" id="159749"/>
    <lineage>
        <taxon>Eukaryota</taxon>
        <taxon>Sar</taxon>
        <taxon>Stramenopiles</taxon>
        <taxon>Ochrophyta</taxon>
        <taxon>Bacillariophyta</taxon>
        <taxon>Coscinodiscophyceae</taxon>
        <taxon>Thalassiosirophycidae</taxon>
        <taxon>Thalassiosirales</taxon>
        <taxon>Thalassiosiraceae</taxon>
        <taxon>Thalassiosira</taxon>
    </lineage>
</organism>
<dbReference type="eggNOG" id="KOG0831">
    <property type="taxonomic scope" value="Eukaryota"/>
</dbReference>
<keyword evidence="7 11" id="KW-1133">Transmembrane helix</keyword>
<dbReference type="OrthoDB" id="264532at2759"/>
<comment type="caution">
    <text evidence="12">The sequence shown here is derived from an EMBL/GenBank/DDBJ whole genome shotgun (WGS) entry which is preliminary data.</text>
</comment>
<dbReference type="Proteomes" id="UP000266841">
    <property type="component" value="Unassembled WGS sequence"/>
</dbReference>
<comment type="caution">
    <text evidence="11">Lacks conserved residue(s) required for the propagation of feature annotation.</text>
</comment>
<keyword evidence="6 11" id="KW-0256">Endoplasmic reticulum</keyword>
<evidence type="ECO:0000256" key="6">
    <source>
        <dbReference type="ARBA" id="ARBA00022824"/>
    </source>
</evidence>
<dbReference type="GO" id="GO:0019432">
    <property type="term" value="P:triglyceride biosynthetic process"/>
    <property type="evidence" value="ECO:0007669"/>
    <property type="project" value="TreeGrafter"/>
</dbReference>
<feature type="transmembrane region" description="Helical" evidence="11">
    <location>
        <begin position="33"/>
        <end position="57"/>
    </location>
</feature>
<dbReference type="Pfam" id="PF03982">
    <property type="entry name" value="DAGAT"/>
    <property type="match status" value="1"/>
</dbReference>
<evidence type="ECO:0000256" key="11">
    <source>
        <dbReference type="RuleBase" id="RU367023"/>
    </source>
</evidence>
<evidence type="ECO:0000256" key="10">
    <source>
        <dbReference type="ARBA" id="ARBA00023315"/>
    </source>
</evidence>
<protein>
    <recommendedName>
        <fullName evidence="11">Acyltransferase</fullName>
        <ecNumber evidence="11">2.3.1.-</ecNumber>
    </recommendedName>
</protein>
<evidence type="ECO:0000256" key="2">
    <source>
        <dbReference type="ARBA" id="ARBA00005420"/>
    </source>
</evidence>
<keyword evidence="9 11" id="KW-0472">Membrane</keyword>
<dbReference type="EMBL" id="AGNL01035945">
    <property type="protein sequence ID" value="EJK54350.1"/>
    <property type="molecule type" value="Genomic_DNA"/>
</dbReference>
<evidence type="ECO:0000256" key="4">
    <source>
        <dbReference type="ARBA" id="ARBA00022679"/>
    </source>
</evidence>